<keyword evidence="4" id="KW-1185">Reference proteome</keyword>
<sequence length="74" mass="7636">MRAFDGSANQRRATTRIAYLVLALASLSIASSSAAADGGKAPKKSGSGAHQREATAHVANSATTTAFHFRTTFP</sequence>
<evidence type="ECO:0000313" key="4">
    <source>
        <dbReference type="Proteomes" id="UP000299102"/>
    </source>
</evidence>
<dbReference type="Proteomes" id="UP000299102">
    <property type="component" value="Unassembled WGS sequence"/>
</dbReference>
<reference evidence="3 4" key="1">
    <citation type="journal article" date="2019" name="Commun. Biol.">
        <title>The bagworm genome reveals a unique fibroin gene that provides high tensile strength.</title>
        <authorList>
            <person name="Kono N."/>
            <person name="Nakamura H."/>
            <person name="Ohtoshi R."/>
            <person name="Tomita M."/>
            <person name="Numata K."/>
            <person name="Arakawa K."/>
        </authorList>
    </citation>
    <scope>NUCLEOTIDE SEQUENCE [LARGE SCALE GENOMIC DNA]</scope>
</reference>
<evidence type="ECO:0000256" key="2">
    <source>
        <dbReference type="SAM" id="SignalP"/>
    </source>
</evidence>
<keyword evidence="2" id="KW-0732">Signal</keyword>
<evidence type="ECO:0000256" key="1">
    <source>
        <dbReference type="SAM" id="MobiDB-lite"/>
    </source>
</evidence>
<dbReference type="EMBL" id="BGZK01000567">
    <property type="protein sequence ID" value="GBP50509.1"/>
    <property type="molecule type" value="Genomic_DNA"/>
</dbReference>
<feature type="compositionally biased region" description="Low complexity" evidence="1">
    <location>
        <begin position="32"/>
        <end position="49"/>
    </location>
</feature>
<comment type="caution">
    <text evidence="3">The sequence shown here is derived from an EMBL/GenBank/DDBJ whole genome shotgun (WGS) entry which is preliminary data.</text>
</comment>
<feature type="region of interest" description="Disordered" evidence="1">
    <location>
        <begin position="32"/>
        <end position="62"/>
    </location>
</feature>
<name>A0A4C1WJK1_EUMVA</name>
<dbReference type="AlphaFoldDB" id="A0A4C1WJK1"/>
<feature type="signal peptide" evidence="2">
    <location>
        <begin position="1"/>
        <end position="35"/>
    </location>
</feature>
<feature type="chain" id="PRO_5020025236" evidence="2">
    <location>
        <begin position="36"/>
        <end position="74"/>
    </location>
</feature>
<gene>
    <name evidence="3" type="ORF">EVAR_25206_1</name>
</gene>
<accession>A0A4C1WJK1</accession>
<protein>
    <submittedName>
        <fullName evidence="3">Uncharacterized protein</fullName>
    </submittedName>
</protein>
<organism evidence="3 4">
    <name type="scientific">Eumeta variegata</name>
    <name type="common">Bagworm moth</name>
    <name type="synonym">Eumeta japonica</name>
    <dbReference type="NCBI Taxonomy" id="151549"/>
    <lineage>
        <taxon>Eukaryota</taxon>
        <taxon>Metazoa</taxon>
        <taxon>Ecdysozoa</taxon>
        <taxon>Arthropoda</taxon>
        <taxon>Hexapoda</taxon>
        <taxon>Insecta</taxon>
        <taxon>Pterygota</taxon>
        <taxon>Neoptera</taxon>
        <taxon>Endopterygota</taxon>
        <taxon>Lepidoptera</taxon>
        <taxon>Glossata</taxon>
        <taxon>Ditrysia</taxon>
        <taxon>Tineoidea</taxon>
        <taxon>Psychidae</taxon>
        <taxon>Oiketicinae</taxon>
        <taxon>Eumeta</taxon>
    </lineage>
</organism>
<proteinExistence type="predicted"/>
<evidence type="ECO:0000313" key="3">
    <source>
        <dbReference type="EMBL" id="GBP50509.1"/>
    </source>
</evidence>